<dbReference type="CDD" id="cd02440">
    <property type="entry name" value="AdoMet_MTases"/>
    <property type="match status" value="1"/>
</dbReference>
<proteinExistence type="predicted"/>
<reference evidence="2" key="1">
    <citation type="submission" date="2020-06" db="EMBL/GenBank/DDBJ databases">
        <title>A chromosome-scale genome assembly of Talaromyces rugulosus W13939.</title>
        <authorList>
            <person name="Wang B."/>
            <person name="Guo L."/>
            <person name="Ye K."/>
            <person name="Wang L."/>
        </authorList>
    </citation>
    <scope>NUCLEOTIDE SEQUENCE [LARGE SCALE GENOMIC DNA]</scope>
    <source>
        <strain evidence="2">W13939</strain>
    </source>
</reference>
<gene>
    <name evidence="1" type="ORF">TRUGW13939_02148</name>
</gene>
<dbReference type="GeneID" id="55989657"/>
<dbReference type="AlphaFoldDB" id="A0A7H8QMF2"/>
<dbReference type="OrthoDB" id="2013972at2759"/>
<dbReference type="EMBL" id="CP055898">
    <property type="protein sequence ID" value="QKX55056.1"/>
    <property type="molecule type" value="Genomic_DNA"/>
</dbReference>
<keyword evidence="2" id="KW-1185">Reference proteome</keyword>
<dbReference type="Gene3D" id="3.40.50.150">
    <property type="entry name" value="Vaccinia Virus protein VP39"/>
    <property type="match status" value="1"/>
</dbReference>
<dbReference type="Proteomes" id="UP000509510">
    <property type="component" value="Chromosome I"/>
</dbReference>
<evidence type="ECO:0000313" key="2">
    <source>
        <dbReference type="Proteomes" id="UP000509510"/>
    </source>
</evidence>
<dbReference type="GO" id="GO:0008168">
    <property type="term" value="F:methyltransferase activity"/>
    <property type="evidence" value="ECO:0007669"/>
    <property type="project" value="TreeGrafter"/>
</dbReference>
<dbReference type="KEGG" id="trg:TRUGW13939_02148"/>
<dbReference type="SUPFAM" id="SSF53335">
    <property type="entry name" value="S-adenosyl-L-methionine-dependent methyltransferases"/>
    <property type="match status" value="1"/>
</dbReference>
<name>A0A7H8QMF2_TALRU</name>
<organism evidence="1 2">
    <name type="scientific">Talaromyces rugulosus</name>
    <name type="common">Penicillium rugulosum</name>
    <dbReference type="NCBI Taxonomy" id="121627"/>
    <lineage>
        <taxon>Eukaryota</taxon>
        <taxon>Fungi</taxon>
        <taxon>Dikarya</taxon>
        <taxon>Ascomycota</taxon>
        <taxon>Pezizomycotina</taxon>
        <taxon>Eurotiomycetes</taxon>
        <taxon>Eurotiomycetidae</taxon>
        <taxon>Eurotiales</taxon>
        <taxon>Trichocomaceae</taxon>
        <taxon>Talaromyces</taxon>
        <taxon>Talaromyces sect. Islandici</taxon>
    </lineage>
</organism>
<sequence>MIIVVRIHVLTSPVQAFKYENSRRYHSYREGSYWGPNDEQDALHQTVTHRLFSLLLNDKLYLAPLANPRNVLDIGTGIGLWTTNMADAHPTAEILGIDLSPTWHDPFRPNLRLEVDDCCSNWTYADEGRDAFDFVHIRCLYGSIHDWPRLYQQALEHLKPGAGYIEQAEISLVPQFCLLGGHEDSVFVEWYEFWRDCGRKMGKSWFVADNMARLIYDAGFEDVCETRFLLPLFGGNDNDHDHDDVTEDNMCNNSARRREITRWFKQFWETGMEGWILATSTRYMGWTADQAREFVKRTRDALMNGESDVYYEMVIVYGRRPES</sequence>
<accession>A0A7H8QMF2</accession>
<protein>
    <recommendedName>
        <fullName evidence="3">Methyltransferase domain-containing protein</fullName>
    </recommendedName>
</protein>
<dbReference type="RefSeq" id="XP_035341235.1">
    <property type="nucleotide sequence ID" value="XM_035485342.1"/>
</dbReference>
<dbReference type="Pfam" id="PF13489">
    <property type="entry name" value="Methyltransf_23"/>
    <property type="match status" value="1"/>
</dbReference>
<dbReference type="PANTHER" id="PTHR43591:SF24">
    <property type="entry name" value="2-METHOXY-6-POLYPRENYL-1,4-BENZOQUINOL METHYLASE, MITOCHONDRIAL"/>
    <property type="match status" value="1"/>
</dbReference>
<dbReference type="InterPro" id="IPR029063">
    <property type="entry name" value="SAM-dependent_MTases_sf"/>
</dbReference>
<evidence type="ECO:0008006" key="3">
    <source>
        <dbReference type="Google" id="ProtNLM"/>
    </source>
</evidence>
<dbReference type="PANTHER" id="PTHR43591">
    <property type="entry name" value="METHYLTRANSFERASE"/>
    <property type="match status" value="1"/>
</dbReference>
<evidence type="ECO:0000313" key="1">
    <source>
        <dbReference type="EMBL" id="QKX55056.1"/>
    </source>
</evidence>